<dbReference type="InterPro" id="IPR051267">
    <property type="entry name" value="STEAP_metalloreductase"/>
</dbReference>
<name>A0ABT5MXL7_9BURK</name>
<dbReference type="EMBL" id="JAQSIP010000001">
    <property type="protein sequence ID" value="MDD0837518.1"/>
    <property type="molecule type" value="Genomic_DNA"/>
</dbReference>
<dbReference type="InterPro" id="IPR028939">
    <property type="entry name" value="P5C_Rdtase_cat_N"/>
</dbReference>
<comment type="caution">
    <text evidence="3">The sequence shown here is derived from an EMBL/GenBank/DDBJ whole genome shotgun (WGS) entry which is preliminary data.</text>
</comment>
<evidence type="ECO:0000256" key="1">
    <source>
        <dbReference type="ARBA" id="ARBA00023002"/>
    </source>
</evidence>
<dbReference type="Proteomes" id="UP001528673">
    <property type="component" value="Unassembled WGS sequence"/>
</dbReference>
<dbReference type="PANTHER" id="PTHR14239">
    <property type="entry name" value="DUDULIN-RELATED"/>
    <property type="match status" value="1"/>
</dbReference>
<evidence type="ECO:0000313" key="4">
    <source>
        <dbReference type="Proteomes" id="UP001528673"/>
    </source>
</evidence>
<organism evidence="3 4">
    <name type="scientific">Curvibacter cyanobacteriorum</name>
    <dbReference type="NCBI Taxonomy" id="3026422"/>
    <lineage>
        <taxon>Bacteria</taxon>
        <taxon>Pseudomonadati</taxon>
        <taxon>Pseudomonadota</taxon>
        <taxon>Betaproteobacteria</taxon>
        <taxon>Burkholderiales</taxon>
        <taxon>Comamonadaceae</taxon>
        <taxon>Curvibacter</taxon>
    </lineage>
</organism>
<evidence type="ECO:0000259" key="2">
    <source>
        <dbReference type="Pfam" id="PF03807"/>
    </source>
</evidence>
<accession>A0ABT5MXL7</accession>
<keyword evidence="1" id="KW-0560">Oxidoreductase</keyword>
<dbReference type="PANTHER" id="PTHR14239:SF10">
    <property type="entry name" value="REDUCTASE"/>
    <property type="match status" value="1"/>
</dbReference>
<proteinExistence type="predicted"/>
<protein>
    <submittedName>
        <fullName evidence="3">NAD(P)-binding domain-containing protein</fullName>
    </submittedName>
</protein>
<reference evidence="3 4" key="1">
    <citation type="submission" date="2023-02" db="EMBL/GenBank/DDBJ databases">
        <title>Bacterial whole genomic sequence of Curvibacter sp. HBC61.</title>
        <authorList>
            <person name="Le V."/>
            <person name="Ko S.-R."/>
            <person name="Ahn C.-Y."/>
            <person name="Oh H.-M."/>
        </authorList>
    </citation>
    <scope>NUCLEOTIDE SEQUENCE [LARGE SCALE GENOMIC DNA]</scope>
    <source>
        <strain evidence="3 4">HBC61</strain>
    </source>
</reference>
<evidence type="ECO:0000313" key="3">
    <source>
        <dbReference type="EMBL" id="MDD0837518.1"/>
    </source>
</evidence>
<sequence>MKIGILGAGHVGSVIARRATEAGHEVVLSFARDPADLVALAVQLGPRAQAGTVAEAAQADFLVMSVPWAAIPAVLAQAGPLAGKVLIDTSNPDASNPLHVEGLLTLPKGVTSGSFNAARLPGVTLIKAFNTLTAGFQAEAQQHPGQTAMFFCGGDAHSKALAAQLIVAQGFAPVDLGSLAEGVLMDAPKREGAVYGEAFTPDNARQIAALAATNLPAAMRLASETREVFTDPTATRPSR</sequence>
<dbReference type="Pfam" id="PF03807">
    <property type="entry name" value="F420_oxidored"/>
    <property type="match status" value="1"/>
</dbReference>
<feature type="domain" description="Pyrroline-5-carboxylate reductase catalytic N-terminal" evidence="2">
    <location>
        <begin position="2"/>
        <end position="92"/>
    </location>
</feature>
<dbReference type="Gene3D" id="3.40.50.720">
    <property type="entry name" value="NAD(P)-binding Rossmann-like Domain"/>
    <property type="match status" value="1"/>
</dbReference>
<dbReference type="InterPro" id="IPR036291">
    <property type="entry name" value="NAD(P)-bd_dom_sf"/>
</dbReference>
<gene>
    <name evidence="3" type="ORF">PSQ40_02930</name>
</gene>
<keyword evidence="4" id="KW-1185">Reference proteome</keyword>
<dbReference type="SUPFAM" id="SSF51735">
    <property type="entry name" value="NAD(P)-binding Rossmann-fold domains"/>
    <property type="match status" value="1"/>
</dbReference>